<reference evidence="2 3" key="1">
    <citation type="submission" date="2024-01" db="EMBL/GenBank/DDBJ databases">
        <title>Pedobacter sp. nov., isolated from oil-contaminated soil.</title>
        <authorList>
            <person name="Le N.T.T."/>
        </authorList>
    </citation>
    <scope>NUCLEOTIDE SEQUENCE [LARGE SCALE GENOMIC DNA]</scope>
    <source>
        <strain evidence="2 3">VNH31</strain>
    </source>
</reference>
<feature type="domain" description="STAS" evidence="1">
    <location>
        <begin position="7"/>
        <end position="108"/>
    </location>
</feature>
<evidence type="ECO:0000313" key="3">
    <source>
        <dbReference type="Proteomes" id="UP001337681"/>
    </source>
</evidence>
<gene>
    <name evidence="2" type="ORF">VRU49_09605</name>
</gene>
<evidence type="ECO:0000313" key="2">
    <source>
        <dbReference type="EMBL" id="MEE1885670.1"/>
    </source>
</evidence>
<dbReference type="Proteomes" id="UP001337681">
    <property type="component" value="Unassembled WGS sequence"/>
</dbReference>
<dbReference type="CDD" id="cd07043">
    <property type="entry name" value="STAS_anti-anti-sigma_factors"/>
    <property type="match status" value="1"/>
</dbReference>
<organism evidence="2 3">
    <name type="scientific">Pedobacter flavus</name>
    <dbReference type="NCBI Taxonomy" id="3113906"/>
    <lineage>
        <taxon>Bacteria</taxon>
        <taxon>Pseudomonadati</taxon>
        <taxon>Bacteroidota</taxon>
        <taxon>Sphingobacteriia</taxon>
        <taxon>Sphingobacteriales</taxon>
        <taxon>Sphingobacteriaceae</taxon>
        <taxon>Pedobacter</taxon>
    </lineage>
</organism>
<name>A0ABU7H3G6_9SPHI</name>
<dbReference type="RefSeq" id="WP_330146565.1">
    <property type="nucleotide sequence ID" value="NZ_JAZDQU010000002.1"/>
</dbReference>
<keyword evidence="3" id="KW-1185">Reference proteome</keyword>
<dbReference type="InterPro" id="IPR002645">
    <property type="entry name" value="STAS_dom"/>
</dbReference>
<comment type="caution">
    <text evidence="2">The sequence shown here is derived from an EMBL/GenBank/DDBJ whole genome shotgun (WGS) entry which is preliminary data.</text>
</comment>
<proteinExistence type="predicted"/>
<evidence type="ECO:0000259" key="1">
    <source>
        <dbReference type="Pfam" id="PF01740"/>
    </source>
</evidence>
<dbReference type="EMBL" id="JAZDQU010000002">
    <property type="protein sequence ID" value="MEE1885670.1"/>
    <property type="molecule type" value="Genomic_DNA"/>
</dbReference>
<dbReference type="Gene3D" id="3.30.750.24">
    <property type="entry name" value="STAS domain"/>
    <property type="match status" value="1"/>
</dbReference>
<dbReference type="Pfam" id="PF01740">
    <property type="entry name" value="STAS"/>
    <property type="match status" value="1"/>
</dbReference>
<sequence>MKFTVDKHEKYVHLKLDEPKFTNDNAPGLKAELYVLNAEGYKNIILDLSAVKECTDAQDLSSLLVGDRLCKTAGGTFVVTGVNKQIEEIISLSNIFQSVTFVNKIDEAIDIIFMEELEREFRGEVDQ</sequence>
<dbReference type="SUPFAM" id="SSF52091">
    <property type="entry name" value="SpoIIaa-like"/>
    <property type="match status" value="1"/>
</dbReference>
<dbReference type="InterPro" id="IPR036513">
    <property type="entry name" value="STAS_dom_sf"/>
</dbReference>
<protein>
    <submittedName>
        <fullName evidence="2">STAS domain-containing protein</fullName>
    </submittedName>
</protein>
<accession>A0ABU7H3G6</accession>